<reference evidence="2 3" key="1">
    <citation type="submission" date="2019-05" db="EMBL/GenBank/DDBJ databases">
        <title>Another draft genome of Portunus trituberculatus and its Hox gene families provides insights of decapod evolution.</title>
        <authorList>
            <person name="Jeong J.-H."/>
            <person name="Song I."/>
            <person name="Kim S."/>
            <person name="Choi T."/>
            <person name="Kim D."/>
            <person name="Ryu S."/>
            <person name="Kim W."/>
        </authorList>
    </citation>
    <scope>NUCLEOTIDE SEQUENCE [LARGE SCALE GENOMIC DNA]</scope>
    <source>
        <tissue evidence="2">Muscle</tissue>
    </source>
</reference>
<dbReference type="Proteomes" id="UP000324222">
    <property type="component" value="Unassembled WGS sequence"/>
</dbReference>
<feature type="compositionally biased region" description="Low complexity" evidence="1">
    <location>
        <begin position="11"/>
        <end position="45"/>
    </location>
</feature>
<evidence type="ECO:0000256" key="1">
    <source>
        <dbReference type="SAM" id="MobiDB-lite"/>
    </source>
</evidence>
<sequence length="101" mass="10868">MSTSPTPPPSLESVPEPVRSSPQATLNNTAAANTTTTKTSTTNNASPKSQPVSNNNTYNSSGLNLNMSAAEMRAMLARKKKADPRKETVDLKTKYEIIQNM</sequence>
<feature type="compositionally biased region" description="Pro residues" evidence="1">
    <location>
        <begin position="1"/>
        <end position="10"/>
    </location>
</feature>
<keyword evidence="3" id="KW-1185">Reference proteome</keyword>
<protein>
    <submittedName>
        <fullName evidence="2">Uncharacterized protein</fullName>
    </submittedName>
</protein>
<dbReference type="AlphaFoldDB" id="A0A5B7FRE4"/>
<evidence type="ECO:0000313" key="3">
    <source>
        <dbReference type="Proteomes" id="UP000324222"/>
    </source>
</evidence>
<accession>A0A5B7FRE4</accession>
<evidence type="ECO:0000313" key="2">
    <source>
        <dbReference type="EMBL" id="MPC47955.1"/>
    </source>
</evidence>
<dbReference type="EMBL" id="VSRR010008022">
    <property type="protein sequence ID" value="MPC47955.1"/>
    <property type="molecule type" value="Genomic_DNA"/>
</dbReference>
<feature type="region of interest" description="Disordered" evidence="1">
    <location>
        <begin position="1"/>
        <end position="63"/>
    </location>
</feature>
<gene>
    <name evidence="2" type="ORF">E2C01_041716</name>
</gene>
<organism evidence="2 3">
    <name type="scientific">Portunus trituberculatus</name>
    <name type="common">Swimming crab</name>
    <name type="synonym">Neptunus trituberculatus</name>
    <dbReference type="NCBI Taxonomy" id="210409"/>
    <lineage>
        <taxon>Eukaryota</taxon>
        <taxon>Metazoa</taxon>
        <taxon>Ecdysozoa</taxon>
        <taxon>Arthropoda</taxon>
        <taxon>Crustacea</taxon>
        <taxon>Multicrustacea</taxon>
        <taxon>Malacostraca</taxon>
        <taxon>Eumalacostraca</taxon>
        <taxon>Eucarida</taxon>
        <taxon>Decapoda</taxon>
        <taxon>Pleocyemata</taxon>
        <taxon>Brachyura</taxon>
        <taxon>Eubrachyura</taxon>
        <taxon>Portunoidea</taxon>
        <taxon>Portunidae</taxon>
        <taxon>Portuninae</taxon>
        <taxon>Portunus</taxon>
    </lineage>
</organism>
<feature type="compositionally biased region" description="Polar residues" evidence="1">
    <location>
        <begin position="46"/>
        <end position="63"/>
    </location>
</feature>
<proteinExistence type="predicted"/>
<dbReference type="OrthoDB" id="10007415at2759"/>
<comment type="caution">
    <text evidence="2">The sequence shown here is derived from an EMBL/GenBank/DDBJ whole genome shotgun (WGS) entry which is preliminary data.</text>
</comment>
<name>A0A5B7FRE4_PORTR</name>